<reference evidence="1" key="1">
    <citation type="submission" date="2020-03" db="EMBL/GenBank/DDBJ databases">
        <title>The deep terrestrial virosphere.</title>
        <authorList>
            <person name="Holmfeldt K."/>
            <person name="Nilsson E."/>
            <person name="Simone D."/>
            <person name="Lopez-Fernandez M."/>
            <person name="Wu X."/>
            <person name="de Brujin I."/>
            <person name="Lundin D."/>
            <person name="Andersson A."/>
            <person name="Bertilsson S."/>
            <person name="Dopson M."/>
        </authorList>
    </citation>
    <scope>NUCLEOTIDE SEQUENCE</scope>
    <source>
        <strain evidence="1">MM415B01090</strain>
    </source>
</reference>
<organism evidence="1">
    <name type="scientific">viral metagenome</name>
    <dbReference type="NCBI Taxonomy" id="1070528"/>
    <lineage>
        <taxon>unclassified sequences</taxon>
        <taxon>metagenomes</taxon>
        <taxon>organismal metagenomes</taxon>
    </lineage>
</organism>
<protein>
    <submittedName>
        <fullName evidence="1">Uncharacterized protein</fullName>
    </submittedName>
</protein>
<dbReference type="AlphaFoldDB" id="A0A6M3IU23"/>
<dbReference type="EMBL" id="MT141414">
    <property type="protein sequence ID" value="QJA60587.1"/>
    <property type="molecule type" value="Genomic_DNA"/>
</dbReference>
<name>A0A6M3IU23_9ZZZZ</name>
<sequence>MSGGYENPKLKTLAPAVSLTPWPLLTHEPPGVQDLKGSVTIGMGSMISDPTICLGCGEGTDTVGSLCFRCRKTMKKANDLLSLIRREEGAEAMERQRDDVFNRTGAAGIQANIKAEKYRSRA</sequence>
<proteinExistence type="predicted"/>
<evidence type="ECO:0000313" key="1">
    <source>
        <dbReference type="EMBL" id="QJA60587.1"/>
    </source>
</evidence>
<accession>A0A6M3IU23</accession>
<gene>
    <name evidence="1" type="ORF">MM415B01090_0003</name>
</gene>